<dbReference type="PANTHER" id="PTHR43852">
    <property type="entry name" value="NUCLEOTIDYLTRANSFERASE"/>
    <property type="match status" value="1"/>
</dbReference>
<gene>
    <name evidence="2" type="ORF">SAMN05660826_00911</name>
</gene>
<proteinExistence type="predicted"/>
<evidence type="ECO:0000313" key="2">
    <source>
        <dbReference type="EMBL" id="SHM37912.1"/>
    </source>
</evidence>
<evidence type="ECO:0000313" key="3">
    <source>
        <dbReference type="Proteomes" id="UP000184375"/>
    </source>
</evidence>
<protein>
    <submittedName>
        <fullName evidence="2">Nucleotidyltransferase domain-containing protein</fullName>
    </submittedName>
</protein>
<reference evidence="3" key="1">
    <citation type="submission" date="2016-11" db="EMBL/GenBank/DDBJ databases">
        <authorList>
            <person name="Varghese N."/>
            <person name="Submissions S."/>
        </authorList>
    </citation>
    <scope>NUCLEOTIDE SEQUENCE [LARGE SCALE GENOMIC DNA]</scope>
    <source>
        <strain evidence="3">DSM 18802</strain>
    </source>
</reference>
<feature type="domain" description="Polymerase beta nucleotidyltransferase" evidence="1">
    <location>
        <begin position="3"/>
        <end position="73"/>
    </location>
</feature>
<dbReference type="Pfam" id="PF18765">
    <property type="entry name" value="Polbeta"/>
    <property type="match status" value="1"/>
</dbReference>
<evidence type="ECO:0000259" key="1">
    <source>
        <dbReference type="Pfam" id="PF18765"/>
    </source>
</evidence>
<dbReference type="NCBIfam" id="NF047752">
    <property type="entry name" value="MntA_antitoxin"/>
    <property type="match status" value="1"/>
</dbReference>
<dbReference type="CDD" id="cd05403">
    <property type="entry name" value="NT_KNTase_like"/>
    <property type="match status" value="1"/>
</dbReference>
<keyword evidence="2" id="KW-0808">Transferase</keyword>
<dbReference type="RefSeq" id="WP_198409356.1">
    <property type="nucleotide sequence ID" value="NZ_FRCR01000004.1"/>
</dbReference>
<organism evidence="2 3">
    <name type="scientific">Caldanaerovirga acetigignens</name>
    <dbReference type="NCBI Taxonomy" id="447595"/>
    <lineage>
        <taxon>Bacteria</taxon>
        <taxon>Bacillati</taxon>
        <taxon>Bacillota</taxon>
        <taxon>Clostridia</taxon>
        <taxon>Thermosediminibacterales</taxon>
        <taxon>Thermosediminibacteraceae</taxon>
        <taxon>Caldanaerovirga</taxon>
    </lineage>
</organism>
<dbReference type="AlphaFoldDB" id="A0A1M7IAX0"/>
<dbReference type="Proteomes" id="UP000184375">
    <property type="component" value="Unassembled WGS sequence"/>
</dbReference>
<dbReference type="EMBL" id="FRCR01000004">
    <property type="protein sequence ID" value="SHM37912.1"/>
    <property type="molecule type" value="Genomic_DNA"/>
</dbReference>
<dbReference type="SUPFAM" id="SSF81301">
    <property type="entry name" value="Nucleotidyltransferase"/>
    <property type="match status" value="1"/>
</dbReference>
<sequence>MVNYARCNKNIIALYIFGSFGTEKERPTSDIDLAMLFRNNPSLSEELKIESDISQIFGRDDIDIVNLNKAPIEWKD</sequence>
<dbReference type="InterPro" id="IPR041633">
    <property type="entry name" value="Polbeta"/>
</dbReference>
<dbReference type="PANTHER" id="PTHR43852:SF3">
    <property type="entry name" value="NUCLEOTIDYLTRANSFERASE"/>
    <property type="match status" value="1"/>
</dbReference>
<dbReference type="GO" id="GO:0016740">
    <property type="term" value="F:transferase activity"/>
    <property type="evidence" value="ECO:0007669"/>
    <property type="project" value="UniProtKB-KW"/>
</dbReference>
<accession>A0A1M7IAX0</accession>
<keyword evidence="3" id="KW-1185">Reference proteome</keyword>
<dbReference type="InterPro" id="IPR052930">
    <property type="entry name" value="TA_antitoxin_MntA"/>
</dbReference>
<dbReference type="InterPro" id="IPR043519">
    <property type="entry name" value="NT_sf"/>
</dbReference>
<name>A0A1M7IAX0_9FIRM</name>
<dbReference type="Gene3D" id="3.30.460.10">
    <property type="entry name" value="Beta Polymerase, domain 2"/>
    <property type="match status" value="1"/>
</dbReference>